<dbReference type="EMBL" id="JBHEZX010000005">
    <property type="protein sequence ID" value="MFC1410233.1"/>
    <property type="molecule type" value="Genomic_DNA"/>
</dbReference>
<dbReference type="Proteomes" id="UP001592582">
    <property type="component" value="Unassembled WGS sequence"/>
</dbReference>
<keyword evidence="2" id="KW-1185">Reference proteome</keyword>
<organism evidence="1 2">
    <name type="scientific">Streptacidiphilus alkalitolerans</name>
    <dbReference type="NCBI Taxonomy" id="3342712"/>
    <lineage>
        <taxon>Bacteria</taxon>
        <taxon>Bacillati</taxon>
        <taxon>Actinomycetota</taxon>
        <taxon>Actinomycetes</taxon>
        <taxon>Kitasatosporales</taxon>
        <taxon>Streptomycetaceae</taxon>
        <taxon>Streptacidiphilus</taxon>
    </lineage>
</organism>
<sequence length="315" mass="33055">MGTNGFRLRRSEGSQRNGASPRSQGAPPPQHPQQPPYRPQPPSGLTRDDDNPGSTRAFSVDSVNSADGYGPGYGPAPDGYGPASDGSGLGYGPASDGSGPGYGSAPDGTAEESPTAARGNVTTYRAGQRHPQVSGVRLAWRPLLAGIYRHPDRTFAQMRWHQVWAPALIVSAVYGALAVFGFADTRSQVLDATFSIALTIIISSAVGIIVAGLMFGGVTHVLARRLGGDGAWAPTIGLSMIITWTTDAPRLLFTFFLASNNAFVQLLGWASWLLCAGLLTSMVRQLHDLPWGKAAGAAALQLIALLILIKLPILG</sequence>
<name>A0ABV6V9D1_9ACTN</name>
<accession>A0ABV6V9D1</accession>
<comment type="caution">
    <text evidence="1">The sequence shown here is derived from an EMBL/GenBank/DDBJ whole genome shotgun (WGS) entry which is preliminary data.</text>
</comment>
<reference evidence="1 2" key="1">
    <citation type="submission" date="2024-09" db="EMBL/GenBank/DDBJ databases">
        <authorList>
            <person name="Lee S.D."/>
        </authorList>
    </citation>
    <scope>NUCLEOTIDE SEQUENCE [LARGE SCALE GENOMIC DNA]</scope>
    <source>
        <strain evidence="1 2">N1-1</strain>
    </source>
</reference>
<dbReference type="InterPro" id="IPR006977">
    <property type="entry name" value="Yip1_dom"/>
</dbReference>
<dbReference type="Pfam" id="PF04893">
    <property type="entry name" value="Yip1"/>
    <property type="match status" value="1"/>
</dbReference>
<evidence type="ECO:0000313" key="1">
    <source>
        <dbReference type="EMBL" id="MFC1410233.1"/>
    </source>
</evidence>
<protein>
    <submittedName>
        <fullName evidence="1">Yip1 family protein</fullName>
    </submittedName>
</protein>
<proteinExistence type="predicted"/>
<evidence type="ECO:0000313" key="2">
    <source>
        <dbReference type="Proteomes" id="UP001592582"/>
    </source>
</evidence>
<gene>
    <name evidence="1" type="ORF">ACEZDG_13250</name>
</gene>